<comment type="caution">
    <text evidence="3">The sequence shown here is derived from an EMBL/GenBank/DDBJ whole genome shotgun (WGS) entry which is preliminary data.</text>
</comment>
<accession>A0A2N5SBT1</accession>
<dbReference type="EMBL" id="PGCI01000178">
    <property type="protein sequence ID" value="PLW35434.1"/>
    <property type="molecule type" value="Genomic_DNA"/>
</dbReference>
<feature type="region of interest" description="Disordered" evidence="1">
    <location>
        <begin position="70"/>
        <end position="130"/>
    </location>
</feature>
<name>A0A2N5SBT1_9BASI</name>
<evidence type="ECO:0000256" key="1">
    <source>
        <dbReference type="SAM" id="MobiDB-lite"/>
    </source>
</evidence>
<gene>
    <name evidence="4" type="ORF">PCASD_13996</name>
    <name evidence="3" type="ORF">PCASD_23552</name>
</gene>
<dbReference type="Proteomes" id="UP000235392">
    <property type="component" value="Unassembled WGS sequence"/>
</dbReference>
<proteinExistence type="predicted"/>
<feature type="transmembrane region" description="Helical" evidence="2">
    <location>
        <begin position="21"/>
        <end position="43"/>
    </location>
</feature>
<dbReference type="EMBL" id="PGCI01000952">
    <property type="protein sequence ID" value="PLW10721.1"/>
    <property type="molecule type" value="Genomic_DNA"/>
</dbReference>
<evidence type="ECO:0000313" key="5">
    <source>
        <dbReference type="Proteomes" id="UP000235392"/>
    </source>
</evidence>
<dbReference type="AlphaFoldDB" id="A0A2N5SBT1"/>
<evidence type="ECO:0000256" key="2">
    <source>
        <dbReference type="SAM" id="Phobius"/>
    </source>
</evidence>
<keyword evidence="2" id="KW-0472">Membrane</keyword>
<protein>
    <submittedName>
        <fullName evidence="3">Uncharacterized protein</fullName>
    </submittedName>
</protein>
<evidence type="ECO:0000313" key="4">
    <source>
        <dbReference type="EMBL" id="PLW35434.1"/>
    </source>
</evidence>
<feature type="compositionally biased region" description="Low complexity" evidence="1">
    <location>
        <begin position="79"/>
        <end position="88"/>
    </location>
</feature>
<evidence type="ECO:0000313" key="3">
    <source>
        <dbReference type="EMBL" id="PLW10721.1"/>
    </source>
</evidence>
<keyword evidence="2" id="KW-1133">Transmembrane helix</keyword>
<reference evidence="3 5" key="1">
    <citation type="submission" date="2017-11" db="EMBL/GenBank/DDBJ databases">
        <title>De novo assembly and phasing of dikaryotic genomes from two isolates of Puccinia coronata f. sp. avenae, the causal agent of oat crown rust.</title>
        <authorList>
            <person name="Miller M.E."/>
            <person name="Zhang Y."/>
            <person name="Omidvar V."/>
            <person name="Sperschneider J."/>
            <person name="Schwessinger B."/>
            <person name="Raley C."/>
            <person name="Palmer J.M."/>
            <person name="Garnica D."/>
            <person name="Upadhyaya N."/>
            <person name="Rathjen J."/>
            <person name="Taylor J.M."/>
            <person name="Park R.F."/>
            <person name="Dodds P.N."/>
            <person name="Hirsch C.D."/>
            <person name="Kianian S.F."/>
            <person name="Figueroa M."/>
        </authorList>
    </citation>
    <scope>NUCLEOTIDE SEQUENCE [LARGE SCALE GENOMIC DNA]</scope>
    <source>
        <strain evidence="3">12SD80</strain>
    </source>
</reference>
<feature type="compositionally biased region" description="Low complexity" evidence="1">
    <location>
        <begin position="110"/>
        <end position="120"/>
    </location>
</feature>
<organism evidence="3 5">
    <name type="scientific">Puccinia coronata f. sp. avenae</name>
    <dbReference type="NCBI Taxonomy" id="200324"/>
    <lineage>
        <taxon>Eukaryota</taxon>
        <taxon>Fungi</taxon>
        <taxon>Dikarya</taxon>
        <taxon>Basidiomycota</taxon>
        <taxon>Pucciniomycotina</taxon>
        <taxon>Pucciniomycetes</taxon>
        <taxon>Pucciniales</taxon>
        <taxon>Pucciniaceae</taxon>
        <taxon>Puccinia</taxon>
    </lineage>
</organism>
<sequence length="130" mass="13716">MPPGGEATFCSNSTCRTRWRTAAAVIGALLALFLLAAVPRILIGNALFTQLTTPALATCIDLRATSVHIQRAHPPPAARPTTPGGDPAHSTTHPAAWYPPRHHRHDRYTPAHPLPQAGPAAAPPHQPAVS</sequence>
<keyword evidence="2" id="KW-0812">Transmembrane</keyword>
<feature type="compositionally biased region" description="Pro residues" evidence="1">
    <location>
        <begin position="121"/>
        <end position="130"/>
    </location>
</feature>